<evidence type="ECO:0000313" key="2">
    <source>
        <dbReference type="EMBL" id="KAF2830279.1"/>
    </source>
</evidence>
<dbReference type="Proteomes" id="UP000799424">
    <property type="component" value="Unassembled WGS sequence"/>
</dbReference>
<proteinExistence type="predicted"/>
<feature type="compositionally biased region" description="Basic residues" evidence="1">
    <location>
        <begin position="36"/>
        <end position="45"/>
    </location>
</feature>
<organism evidence="2 3">
    <name type="scientific">Ophiobolus disseminans</name>
    <dbReference type="NCBI Taxonomy" id="1469910"/>
    <lineage>
        <taxon>Eukaryota</taxon>
        <taxon>Fungi</taxon>
        <taxon>Dikarya</taxon>
        <taxon>Ascomycota</taxon>
        <taxon>Pezizomycotina</taxon>
        <taxon>Dothideomycetes</taxon>
        <taxon>Pleosporomycetidae</taxon>
        <taxon>Pleosporales</taxon>
        <taxon>Pleosporineae</taxon>
        <taxon>Phaeosphaeriaceae</taxon>
        <taxon>Ophiobolus</taxon>
    </lineage>
</organism>
<gene>
    <name evidence="2" type="ORF">CC86DRAFT_452757</name>
</gene>
<feature type="region of interest" description="Disordered" evidence="1">
    <location>
        <begin position="13"/>
        <end position="85"/>
    </location>
</feature>
<evidence type="ECO:0000313" key="3">
    <source>
        <dbReference type="Proteomes" id="UP000799424"/>
    </source>
</evidence>
<protein>
    <submittedName>
        <fullName evidence="2">Uncharacterized protein</fullName>
    </submittedName>
</protein>
<dbReference type="EMBL" id="MU006219">
    <property type="protein sequence ID" value="KAF2830279.1"/>
    <property type="molecule type" value="Genomic_DNA"/>
</dbReference>
<sequence length="85" mass="9685">QIKFFVPLRSSALSEEPGAVRGHTHRLRPNTARHGFPIRHKHAHPPHPWPRPPHAPQLPPQSRHPYRTHLTTRPSTSYSPPTLPA</sequence>
<feature type="compositionally biased region" description="Low complexity" evidence="1">
    <location>
        <begin position="71"/>
        <end position="85"/>
    </location>
</feature>
<dbReference type="AlphaFoldDB" id="A0A6A7AC49"/>
<evidence type="ECO:0000256" key="1">
    <source>
        <dbReference type="SAM" id="MobiDB-lite"/>
    </source>
</evidence>
<reference evidence="2" key="1">
    <citation type="journal article" date="2020" name="Stud. Mycol.">
        <title>101 Dothideomycetes genomes: a test case for predicting lifestyles and emergence of pathogens.</title>
        <authorList>
            <person name="Haridas S."/>
            <person name="Albert R."/>
            <person name="Binder M."/>
            <person name="Bloem J."/>
            <person name="Labutti K."/>
            <person name="Salamov A."/>
            <person name="Andreopoulos B."/>
            <person name="Baker S."/>
            <person name="Barry K."/>
            <person name="Bills G."/>
            <person name="Bluhm B."/>
            <person name="Cannon C."/>
            <person name="Castanera R."/>
            <person name="Culley D."/>
            <person name="Daum C."/>
            <person name="Ezra D."/>
            <person name="Gonzalez J."/>
            <person name="Henrissat B."/>
            <person name="Kuo A."/>
            <person name="Liang C."/>
            <person name="Lipzen A."/>
            <person name="Lutzoni F."/>
            <person name="Magnuson J."/>
            <person name="Mondo S."/>
            <person name="Nolan M."/>
            <person name="Ohm R."/>
            <person name="Pangilinan J."/>
            <person name="Park H.-J."/>
            <person name="Ramirez L."/>
            <person name="Alfaro M."/>
            <person name="Sun H."/>
            <person name="Tritt A."/>
            <person name="Yoshinaga Y."/>
            <person name="Zwiers L.-H."/>
            <person name="Turgeon B."/>
            <person name="Goodwin S."/>
            <person name="Spatafora J."/>
            <person name="Crous P."/>
            <person name="Grigoriev I."/>
        </authorList>
    </citation>
    <scope>NUCLEOTIDE SEQUENCE</scope>
    <source>
        <strain evidence="2">CBS 113818</strain>
    </source>
</reference>
<feature type="non-terminal residue" evidence="2">
    <location>
        <position position="1"/>
    </location>
</feature>
<accession>A0A6A7AC49</accession>
<name>A0A6A7AC49_9PLEO</name>
<keyword evidence="3" id="KW-1185">Reference proteome</keyword>
<feature type="compositionally biased region" description="Pro residues" evidence="1">
    <location>
        <begin position="46"/>
        <end position="59"/>
    </location>
</feature>